<protein>
    <submittedName>
        <fullName evidence="2">Uncharacterized protein</fullName>
    </submittedName>
</protein>
<name>A0A914P751_9BILA</name>
<proteinExistence type="predicted"/>
<dbReference type="AlphaFoldDB" id="A0A914P751"/>
<dbReference type="Proteomes" id="UP000887578">
    <property type="component" value="Unplaced"/>
</dbReference>
<organism evidence="1 2">
    <name type="scientific">Panagrolaimus davidi</name>
    <dbReference type="NCBI Taxonomy" id="227884"/>
    <lineage>
        <taxon>Eukaryota</taxon>
        <taxon>Metazoa</taxon>
        <taxon>Ecdysozoa</taxon>
        <taxon>Nematoda</taxon>
        <taxon>Chromadorea</taxon>
        <taxon>Rhabditida</taxon>
        <taxon>Tylenchina</taxon>
        <taxon>Panagrolaimomorpha</taxon>
        <taxon>Panagrolaimoidea</taxon>
        <taxon>Panagrolaimidae</taxon>
        <taxon>Panagrolaimus</taxon>
    </lineage>
</organism>
<accession>A0A914P751</accession>
<reference evidence="2" key="1">
    <citation type="submission" date="2022-11" db="UniProtKB">
        <authorList>
            <consortium name="WormBaseParasite"/>
        </authorList>
    </citation>
    <scope>IDENTIFICATION</scope>
</reference>
<sequence>MYDIIRYPQFDLDYNTSDGEAEVDCEPFYQTSEFQNPFEFPRQQSRDQINEPEVMQFSASQRLLDSKQPTLSQQIGNNDKQFVQPQMAPGYGTAVSFYLKK</sequence>
<evidence type="ECO:0000313" key="2">
    <source>
        <dbReference type="WBParaSite" id="PDA_v2.g13240.t1"/>
    </source>
</evidence>
<dbReference type="WBParaSite" id="PDA_v2.g13240.t1">
    <property type="protein sequence ID" value="PDA_v2.g13240.t1"/>
    <property type="gene ID" value="PDA_v2.g13240"/>
</dbReference>
<keyword evidence="1" id="KW-1185">Reference proteome</keyword>
<evidence type="ECO:0000313" key="1">
    <source>
        <dbReference type="Proteomes" id="UP000887578"/>
    </source>
</evidence>